<dbReference type="SUPFAM" id="SSF111331">
    <property type="entry name" value="NAD kinase/diacylglycerol kinase-like"/>
    <property type="match status" value="1"/>
</dbReference>
<dbReference type="OrthoDB" id="530923at2759"/>
<feature type="domain" description="DAGKc" evidence="1">
    <location>
        <begin position="117"/>
        <end position="266"/>
    </location>
</feature>
<dbReference type="GO" id="GO:0001729">
    <property type="term" value="F:ceramide kinase activity"/>
    <property type="evidence" value="ECO:0007669"/>
    <property type="project" value="TreeGrafter"/>
</dbReference>
<evidence type="ECO:0000313" key="3">
    <source>
        <dbReference type="Proteomes" id="UP001151699"/>
    </source>
</evidence>
<proteinExistence type="predicted"/>
<dbReference type="Proteomes" id="UP001151699">
    <property type="component" value="Chromosome X"/>
</dbReference>
<dbReference type="InterPro" id="IPR045363">
    <property type="entry name" value="CERK_C"/>
</dbReference>
<reference evidence="2" key="1">
    <citation type="submission" date="2022-07" db="EMBL/GenBank/DDBJ databases">
        <authorList>
            <person name="Trinca V."/>
            <person name="Uliana J.V.C."/>
            <person name="Torres T.T."/>
            <person name="Ward R.J."/>
            <person name="Monesi N."/>
        </authorList>
    </citation>
    <scope>NUCLEOTIDE SEQUENCE</scope>
    <source>
        <strain evidence="2">HSMRA1968</strain>
        <tissue evidence="2">Whole embryos</tissue>
    </source>
</reference>
<keyword evidence="2" id="KW-0808">Transferase</keyword>
<dbReference type="PROSITE" id="PS50146">
    <property type="entry name" value="DAGK"/>
    <property type="match status" value="1"/>
</dbReference>
<dbReference type="Pfam" id="PF00781">
    <property type="entry name" value="DAGK_cat"/>
    <property type="match status" value="1"/>
</dbReference>
<dbReference type="Gene3D" id="3.40.50.10330">
    <property type="entry name" value="Probable inorganic polyphosphate/atp-NAD kinase, domain 1"/>
    <property type="match status" value="1"/>
</dbReference>
<dbReference type="PANTHER" id="PTHR12358">
    <property type="entry name" value="SPHINGOSINE KINASE"/>
    <property type="match status" value="1"/>
</dbReference>
<dbReference type="InterPro" id="IPR057465">
    <property type="entry name" value="CERK_PH"/>
</dbReference>
<dbReference type="InterPro" id="IPR017438">
    <property type="entry name" value="ATP-NAD_kinase_N"/>
</dbReference>
<feature type="non-terminal residue" evidence="2">
    <location>
        <position position="1"/>
    </location>
</feature>
<dbReference type="EMBL" id="WJQU01000003">
    <property type="protein sequence ID" value="KAJ6639828.1"/>
    <property type="molecule type" value="Genomic_DNA"/>
</dbReference>
<dbReference type="InterPro" id="IPR001206">
    <property type="entry name" value="Diacylglycerol_kinase_cat_dom"/>
</dbReference>
<dbReference type="Gene3D" id="2.60.200.40">
    <property type="match status" value="1"/>
</dbReference>
<organism evidence="2 3">
    <name type="scientific">Pseudolycoriella hygida</name>
    <dbReference type="NCBI Taxonomy" id="35572"/>
    <lineage>
        <taxon>Eukaryota</taxon>
        <taxon>Metazoa</taxon>
        <taxon>Ecdysozoa</taxon>
        <taxon>Arthropoda</taxon>
        <taxon>Hexapoda</taxon>
        <taxon>Insecta</taxon>
        <taxon>Pterygota</taxon>
        <taxon>Neoptera</taxon>
        <taxon>Endopterygota</taxon>
        <taxon>Diptera</taxon>
        <taxon>Nematocera</taxon>
        <taxon>Sciaroidea</taxon>
        <taxon>Sciaridae</taxon>
        <taxon>Pseudolycoriella</taxon>
    </lineage>
</organism>
<sequence length="532" mass="60309">RSIPQTNEINKTVLLNTFVILGKNCRVLFHSNVLVWEQENSKKNKTTIPLCDIINIKLQIQNTLPTDQPKCFTVYYAKQCDKSNKWRQHSTTFHNSDTRTIKIWFKTIQDSISEQTDRPKSLLLFVNPFGGKQTAQKTYEKYGKPMFQLANVDVDVVVSQRPNQIRDIIYKQALSQYDGIVCVGGDGTFSEVFNGLLYREMKDHDLNPINPEYIPRPMIPIGIIPAGSTDTVAFCLHGTTDVQTAVLHIILGQVKGLDLSSVSNDAGLIKFYASVMSYGYLGDVAADSEKFRWMGPKRYDYSGFKKFMLNRGYESEITMLLSEKNSNPLDGIECERNCKRCDESILDNNRSVIKETINDDNNSPGELYATNVTSDCNKKWKIVKGKFFMVNGANISCSCSRSPNGFSKYCHLGDGCVDLVLIRHTTFINNLKLLLTMSNKNGRLTYHLWKYIEPKNLHFAHQLLKTIQTLAARHNPYLCPATRTANGTVMVKLYMNLTTHCQLIKVFMRGTFTPMSSDGVEDPSMCCGFCRL</sequence>
<dbReference type="Pfam" id="PF25382">
    <property type="entry name" value="PH_CERK"/>
    <property type="match status" value="1"/>
</dbReference>
<dbReference type="SMART" id="SM00046">
    <property type="entry name" value="DAGKc"/>
    <property type="match status" value="1"/>
</dbReference>
<dbReference type="InterPro" id="IPR050187">
    <property type="entry name" value="Lipid_Phosphate_FormReg"/>
</dbReference>
<protein>
    <submittedName>
        <fullName evidence="2">Ceramide kinase</fullName>
    </submittedName>
</protein>
<evidence type="ECO:0000259" key="1">
    <source>
        <dbReference type="PROSITE" id="PS50146"/>
    </source>
</evidence>
<name>A0A9Q0S1D9_9DIPT</name>
<keyword evidence="2" id="KW-0418">Kinase</keyword>
<gene>
    <name evidence="2" type="primary">CERK</name>
    <name evidence="2" type="ORF">Bhyg_12575</name>
</gene>
<feature type="non-terminal residue" evidence="2">
    <location>
        <position position="532"/>
    </location>
</feature>
<evidence type="ECO:0000313" key="2">
    <source>
        <dbReference type="EMBL" id="KAJ6639828.1"/>
    </source>
</evidence>
<dbReference type="PANTHER" id="PTHR12358:SF111">
    <property type="entry name" value="CERAMIDE KINASE, ISOFORM A"/>
    <property type="match status" value="1"/>
</dbReference>
<dbReference type="GO" id="GO:0006672">
    <property type="term" value="P:ceramide metabolic process"/>
    <property type="evidence" value="ECO:0007669"/>
    <property type="project" value="TreeGrafter"/>
</dbReference>
<keyword evidence="3" id="KW-1185">Reference proteome</keyword>
<dbReference type="AlphaFoldDB" id="A0A9Q0S1D9"/>
<dbReference type="InterPro" id="IPR016064">
    <property type="entry name" value="NAD/diacylglycerol_kinase_sf"/>
</dbReference>
<comment type="caution">
    <text evidence="2">The sequence shown here is derived from an EMBL/GenBank/DDBJ whole genome shotgun (WGS) entry which is preliminary data.</text>
</comment>
<dbReference type="Pfam" id="PF19280">
    <property type="entry name" value="CERK_C"/>
    <property type="match status" value="1"/>
</dbReference>
<accession>A0A9Q0S1D9</accession>
<dbReference type="GO" id="GO:0016020">
    <property type="term" value="C:membrane"/>
    <property type="evidence" value="ECO:0007669"/>
    <property type="project" value="GOC"/>
</dbReference>